<dbReference type="RefSeq" id="WP_022277562.1">
    <property type="nucleotide sequence ID" value="NZ_CABJGD010000022.1"/>
</dbReference>
<reference evidence="11 12" key="1">
    <citation type="submission" date="2018-08" db="EMBL/GenBank/DDBJ databases">
        <title>A genome reference for cultivated species of the human gut microbiota.</title>
        <authorList>
            <person name="Zou Y."/>
            <person name="Xue W."/>
            <person name="Luo G."/>
        </authorList>
    </citation>
    <scope>NUCLEOTIDE SEQUENCE [LARGE SCALE GENOMIC DNA]</scope>
    <source>
        <strain evidence="11 12">AM42-38</strain>
    </source>
</reference>
<gene>
    <name evidence="9" type="primary">trpF</name>
    <name evidence="11" type="ORF">DW921_10215</name>
</gene>
<dbReference type="SUPFAM" id="SSF51366">
    <property type="entry name" value="Ribulose-phoshate binding barrel"/>
    <property type="match status" value="1"/>
</dbReference>
<evidence type="ECO:0000259" key="10">
    <source>
        <dbReference type="Pfam" id="PF00697"/>
    </source>
</evidence>
<dbReference type="EMBL" id="QSFT01000022">
    <property type="protein sequence ID" value="RHA74572.1"/>
    <property type="molecule type" value="Genomic_DNA"/>
</dbReference>
<dbReference type="InterPro" id="IPR001240">
    <property type="entry name" value="PRAI_dom"/>
</dbReference>
<dbReference type="GO" id="GO:0004640">
    <property type="term" value="F:phosphoribosylanthranilate isomerase activity"/>
    <property type="evidence" value="ECO:0007669"/>
    <property type="project" value="UniProtKB-UniRule"/>
</dbReference>
<organism evidence="11 12">
    <name type="scientific">Phocaeicola coprophilus</name>
    <dbReference type="NCBI Taxonomy" id="387090"/>
    <lineage>
        <taxon>Bacteria</taxon>
        <taxon>Pseudomonadati</taxon>
        <taxon>Bacteroidota</taxon>
        <taxon>Bacteroidia</taxon>
        <taxon>Bacteroidales</taxon>
        <taxon>Bacteroidaceae</taxon>
        <taxon>Phocaeicola</taxon>
    </lineage>
</organism>
<dbReference type="InterPro" id="IPR013785">
    <property type="entry name" value="Aldolase_TIM"/>
</dbReference>
<keyword evidence="6 9" id="KW-0822">Tryptophan biosynthesis</keyword>
<name>A0A413SY42_9BACT</name>
<dbReference type="Pfam" id="PF00697">
    <property type="entry name" value="PRAI"/>
    <property type="match status" value="1"/>
</dbReference>
<dbReference type="GO" id="GO:0000162">
    <property type="term" value="P:L-tryptophan biosynthetic process"/>
    <property type="evidence" value="ECO:0007669"/>
    <property type="project" value="UniProtKB-UniRule"/>
</dbReference>
<evidence type="ECO:0000256" key="6">
    <source>
        <dbReference type="ARBA" id="ARBA00022822"/>
    </source>
</evidence>
<dbReference type="CDD" id="cd00405">
    <property type="entry name" value="PRAI"/>
    <property type="match status" value="1"/>
</dbReference>
<evidence type="ECO:0000256" key="1">
    <source>
        <dbReference type="ARBA" id="ARBA00001164"/>
    </source>
</evidence>
<evidence type="ECO:0000256" key="9">
    <source>
        <dbReference type="HAMAP-Rule" id="MF_00135"/>
    </source>
</evidence>
<dbReference type="InterPro" id="IPR011060">
    <property type="entry name" value="RibuloseP-bd_barrel"/>
</dbReference>
<evidence type="ECO:0000256" key="2">
    <source>
        <dbReference type="ARBA" id="ARBA00004664"/>
    </source>
</evidence>
<sequence length="205" mass="23410">MIVKVCGMRLASNIREAETSGADWMGFIFYERSPRFVGTLPEYLPQHLQRVGVFVNSDYSSIINKVYQFRLDYVQLHGQESPELCRSLHQAGAGVIKAFALREPDDLKQTALYAPYCDWFLFDTPSEAYGGSGKRFDWKLLDSYEGPLPFLLSGGLSPESIESLSRFRNPWWQGIDLNSGFELHPGEKDIPRLKTFINLFKTLDL</sequence>
<comment type="catalytic activity">
    <reaction evidence="1 9">
        <text>N-(5-phospho-beta-D-ribosyl)anthranilate = 1-(2-carboxyphenylamino)-1-deoxy-D-ribulose 5-phosphate</text>
        <dbReference type="Rhea" id="RHEA:21540"/>
        <dbReference type="ChEBI" id="CHEBI:18277"/>
        <dbReference type="ChEBI" id="CHEBI:58613"/>
        <dbReference type="EC" id="5.3.1.24"/>
    </reaction>
</comment>
<keyword evidence="8 9" id="KW-0413">Isomerase</keyword>
<dbReference type="HAMAP" id="MF_00135">
    <property type="entry name" value="PRAI"/>
    <property type="match status" value="1"/>
</dbReference>
<evidence type="ECO:0000256" key="5">
    <source>
        <dbReference type="ARBA" id="ARBA00022605"/>
    </source>
</evidence>
<evidence type="ECO:0000313" key="12">
    <source>
        <dbReference type="Proteomes" id="UP000283855"/>
    </source>
</evidence>
<dbReference type="EC" id="5.3.1.24" evidence="3 9"/>
<comment type="caution">
    <text evidence="11">The sequence shown here is derived from an EMBL/GenBank/DDBJ whole genome shotgun (WGS) entry which is preliminary data.</text>
</comment>
<evidence type="ECO:0000256" key="3">
    <source>
        <dbReference type="ARBA" id="ARBA00012572"/>
    </source>
</evidence>
<feature type="domain" description="N-(5'phosphoribosyl) anthranilate isomerase (PRAI)" evidence="10">
    <location>
        <begin position="3"/>
        <end position="198"/>
    </location>
</feature>
<comment type="similarity">
    <text evidence="9">Belongs to the TrpF family.</text>
</comment>
<dbReference type="InterPro" id="IPR044643">
    <property type="entry name" value="TrpF_fam"/>
</dbReference>
<evidence type="ECO:0000256" key="8">
    <source>
        <dbReference type="ARBA" id="ARBA00023235"/>
    </source>
</evidence>
<dbReference type="PANTHER" id="PTHR42894">
    <property type="entry name" value="N-(5'-PHOSPHORIBOSYL)ANTHRANILATE ISOMERASE"/>
    <property type="match status" value="1"/>
</dbReference>
<evidence type="ECO:0000256" key="4">
    <source>
        <dbReference type="ARBA" id="ARBA00022272"/>
    </source>
</evidence>
<evidence type="ECO:0000313" key="11">
    <source>
        <dbReference type="EMBL" id="RHA74572.1"/>
    </source>
</evidence>
<dbReference type="AlphaFoldDB" id="A0A413SY42"/>
<accession>A0A413SY42</accession>
<comment type="pathway">
    <text evidence="2 9">Amino-acid biosynthesis; L-tryptophan biosynthesis; L-tryptophan from chorismate: step 3/5.</text>
</comment>
<keyword evidence="7 9" id="KW-0057">Aromatic amino acid biosynthesis</keyword>
<dbReference type="Proteomes" id="UP000283855">
    <property type="component" value="Unassembled WGS sequence"/>
</dbReference>
<dbReference type="PANTHER" id="PTHR42894:SF1">
    <property type="entry name" value="N-(5'-PHOSPHORIBOSYL)ANTHRANILATE ISOMERASE"/>
    <property type="match status" value="1"/>
</dbReference>
<dbReference type="UniPathway" id="UPA00035">
    <property type="reaction ID" value="UER00042"/>
</dbReference>
<protein>
    <recommendedName>
        <fullName evidence="4 9">N-(5'-phosphoribosyl)anthranilate isomerase</fullName>
        <shortName evidence="9">PRAI</shortName>
        <ecNumber evidence="3 9">5.3.1.24</ecNumber>
    </recommendedName>
</protein>
<dbReference type="Gene3D" id="3.20.20.70">
    <property type="entry name" value="Aldolase class I"/>
    <property type="match status" value="1"/>
</dbReference>
<keyword evidence="5 9" id="KW-0028">Amino-acid biosynthesis</keyword>
<evidence type="ECO:0000256" key="7">
    <source>
        <dbReference type="ARBA" id="ARBA00023141"/>
    </source>
</evidence>
<proteinExistence type="inferred from homology"/>